<name>A0ABT8SK08_9CAUL</name>
<comment type="caution">
    <text evidence="3">The sequence shown here is derived from an EMBL/GenBank/DDBJ whole genome shotgun (WGS) entry which is preliminary data.</text>
</comment>
<dbReference type="PANTHER" id="PTHR32347">
    <property type="entry name" value="EFFLUX SYSTEM COMPONENT YKNX-RELATED"/>
    <property type="match status" value="1"/>
</dbReference>
<comment type="subcellular location">
    <subcellularLocation>
        <location evidence="1">Cell envelope</location>
    </subcellularLocation>
</comment>
<dbReference type="InterPro" id="IPR050465">
    <property type="entry name" value="UPF0194_transport"/>
</dbReference>
<dbReference type="PANTHER" id="PTHR32347:SF23">
    <property type="entry name" value="BLL5650 PROTEIN"/>
    <property type="match status" value="1"/>
</dbReference>
<evidence type="ECO:0000256" key="2">
    <source>
        <dbReference type="ARBA" id="ARBA00023054"/>
    </source>
</evidence>
<evidence type="ECO:0000313" key="3">
    <source>
        <dbReference type="EMBL" id="MDO1558913.1"/>
    </source>
</evidence>
<gene>
    <name evidence="3" type="ORF">Q0812_05675</name>
</gene>
<dbReference type="SUPFAM" id="SSF111369">
    <property type="entry name" value="HlyD-like secretion proteins"/>
    <property type="match status" value="1"/>
</dbReference>
<dbReference type="Gene3D" id="2.40.50.100">
    <property type="match status" value="2"/>
</dbReference>
<accession>A0ABT8SK08</accession>
<evidence type="ECO:0000313" key="4">
    <source>
        <dbReference type="Proteomes" id="UP001169063"/>
    </source>
</evidence>
<organism evidence="3 4">
    <name type="scientific">Peiella sedimenti</name>
    <dbReference type="NCBI Taxonomy" id="3061083"/>
    <lineage>
        <taxon>Bacteria</taxon>
        <taxon>Pseudomonadati</taxon>
        <taxon>Pseudomonadota</taxon>
        <taxon>Alphaproteobacteria</taxon>
        <taxon>Caulobacterales</taxon>
        <taxon>Caulobacteraceae</taxon>
        <taxon>Peiella</taxon>
    </lineage>
</organism>
<dbReference type="RefSeq" id="WP_302109345.1">
    <property type="nucleotide sequence ID" value="NZ_JAUKTR010000002.1"/>
</dbReference>
<dbReference type="EMBL" id="JAUKTR010000002">
    <property type="protein sequence ID" value="MDO1558913.1"/>
    <property type="molecule type" value="Genomic_DNA"/>
</dbReference>
<sequence length="325" mass="35072">MNRRMMAAGAVLVLVLAAVAFLLLRPGPGRVLSGYVEGDPLYLSSPVSGTVAQLYVREGARVAEGAPVFLIDPTIQAAQAGGAAAAVGAAEARADDLRQGQRPQELDVFDAELQAALASQRQAEAEYARIAPLVERGIYAPARLDQVRAARDAARAQTAAVRRRREVATLGAREDAIRQADQQAQQARGALSEAQARLRQLSPHAPVAARVEDVFFQPGEWAPANQPIAALLPDDRVRLIFFVPEPEMARYRPGARVRFGCDGCGAPRQAIIRWVSPRPEFTPPVLYSRGSRDRLVYRVEAIPESAAEGATRLNPGLPVDVEPLR</sequence>
<dbReference type="Gene3D" id="2.40.30.170">
    <property type="match status" value="1"/>
</dbReference>
<evidence type="ECO:0000256" key="1">
    <source>
        <dbReference type="ARBA" id="ARBA00004196"/>
    </source>
</evidence>
<protein>
    <submittedName>
        <fullName evidence="3">HlyD family efflux transporter periplasmic adaptor subunit</fullName>
    </submittedName>
</protein>
<dbReference type="Gene3D" id="1.10.287.470">
    <property type="entry name" value="Helix hairpin bin"/>
    <property type="match status" value="1"/>
</dbReference>
<reference evidence="3" key="1">
    <citation type="submission" date="2023-07" db="EMBL/GenBank/DDBJ databases">
        <title>Brevundimonas soil sp. nov., isolated from the soil of chemical plant.</title>
        <authorList>
            <person name="Wu N."/>
        </authorList>
    </citation>
    <scope>NUCLEOTIDE SEQUENCE</scope>
    <source>
        <strain evidence="3">XZ-24</strain>
    </source>
</reference>
<keyword evidence="4" id="KW-1185">Reference proteome</keyword>
<proteinExistence type="predicted"/>
<dbReference type="Proteomes" id="UP001169063">
    <property type="component" value="Unassembled WGS sequence"/>
</dbReference>
<keyword evidence="2" id="KW-0175">Coiled coil</keyword>